<evidence type="ECO:0000256" key="1">
    <source>
        <dbReference type="ARBA" id="ARBA00022741"/>
    </source>
</evidence>
<feature type="non-terminal residue" evidence="4">
    <location>
        <position position="1"/>
    </location>
</feature>
<dbReference type="AlphaFoldDB" id="A0A4S8VDD8"/>
<dbReference type="EMBL" id="QZAJ01000602">
    <property type="protein sequence ID" value="THW08450.1"/>
    <property type="molecule type" value="Genomic_DNA"/>
</dbReference>
<proteinExistence type="predicted"/>
<evidence type="ECO:0000313" key="4">
    <source>
        <dbReference type="EMBL" id="THW08450.1"/>
    </source>
</evidence>
<dbReference type="GO" id="GO:0005525">
    <property type="term" value="F:GTP binding"/>
    <property type="evidence" value="ECO:0007669"/>
    <property type="project" value="InterPro"/>
</dbReference>
<feature type="domain" description="AIG1-type G" evidence="3">
    <location>
        <begin position="1"/>
        <end position="131"/>
    </location>
</feature>
<dbReference type="SUPFAM" id="SSF52540">
    <property type="entry name" value="P-loop containing nucleoside triphosphate hydrolases"/>
    <property type="match status" value="1"/>
</dbReference>
<dbReference type="Gene3D" id="3.40.50.300">
    <property type="entry name" value="P-loop containing nucleotide triphosphate hydrolases"/>
    <property type="match status" value="1"/>
</dbReference>
<evidence type="ECO:0000259" key="3">
    <source>
        <dbReference type="Pfam" id="PF04548"/>
    </source>
</evidence>
<dbReference type="Proteomes" id="UP000308014">
    <property type="component" value="Unassembled WGS sequence"/>
</dbReference>
<reference evidence="4 5" key="1">
    <citation type="submission" date="2018-10" db="EMBL/GenBank/DDBJ databases">
        <title>Fifty Aureobasidium pullulans genomes reveal a recombining polyextremotolerant generalist.</title>
        <authorList>
            <person name="Gostincar C."/>
            <person name="Turk M."/>
            <person name="Zajc J."/>
            <person name="Gunde-Cimerman N."/>
        </authorList>
    </citation>
    <scope>NUCLEOTIDE SEQUENCE [LARGE SCALE GENOMIC DNA]</scope>
    <source>
        <strain evidence="4 5">EXF-11318</strain>
    </source>
</reference>
<keyword evidence="2" id="KW-0472">Membrane</keyword>
<dbReference type="Pfam" id="PF04548">
    <property type="entry name" value="AIG1"/>
    <property type="match status" value="1"/>
</dbReference>
<evidence type="ECO:0000313" key="5">
    <source>
        <dbReference type="Proteomes" id="UP000308014"/>
    </source>
</evidence>
<keyword evidence="2" id="KW-0812">Transmembrane</keyword>
<keyword evidence="1" id="KW-0547">Nucleotide-binding</keyword>
<evidence type="ECO:0000256" key="2">
    <source>
        <dbReference type="SAM" id="Phobius"/>
    </source>
</evidence>
<dbReference type="InterPro" id="IPR027417">
    <property type="entry name" value="P-loop_NTPase"/>
</dbReference>
<accession>A0A4S8VDD8</accession>
<gene>
    <name evidence="4" type="ORF">D6D24_09204</name>
</gene>
<keyword evidence="2" id="KW-1133">Transmembrane helix</keyword>
<comment type="caution">
    <text evidence="4">The sequence shown here is derived from an EMBL/GenBank/DDBJ whole genome shotgun (WGS) entry which is preliminary data.</text>
</comment>
<name>A0A4S8VDD8_AURPU</name>
<protein>
    <recommendedName>
        <fullName evidence="3">AIG1-type G domain-containing protein</fullName>
    </recommendedName>
</protein>
<feature type="transmembrane region" description="Helical" evidence="2">
    <location>
        <begin position="434"/>
        <end position="454"/>
    </location>
</feature>
<organism evidence="4 5">
    <name type="scientific">Aureobasidium pullulans</name>
    <name type="common">Black yeast</name>
    <name type="synonym">Pullularia pullulans</name>
    <dbReference type="NCBI Taxonomy" id="5580"/>
    <lineage>
        <taxon>Eukaryota</taxon>
        <taxon>Fungi</taxon>
        <taxon>Dikarya</taxon>
        <taxon>Ascomycota</taxon>
        <taxon>Pezizomycotina</taxon>
        <taxon>Dothideomycetes</taxon>
        <taxon>Dothideomycetidae</taxon>
        <taxon>Dothideales</taxon>
        <taxon>Saccotheciaceae</taxon>
        <taxon>Aureobasidium</taxon>
    </lineage>
</organism>
<sequence>GKSTLLRTITGKYAATSNHKSTTVRIQKESYIRADGALLQVIDTPGFEDPEVSDYNTFERICKFLQKDYLAAQPLDCLFYLIDISSNRIAASEIRQAKTLKSLVGENNWDHVYFIFTRGITDAGDDDELLRKKDHQDRMEKRYRREIFGDAARKGAKFIRVGLDFGDREELEKFVERPKVSPRSEGGFIDDPIDEDDQETEHLGEELRTSVKENAHRPADYAQVDIMISEVLKIKTPVVFECQHEMCELGRPFMKTQVALSFESQTRHEYDTATFDAAQYKLEREKAEAQRAIAVKELEDDTAHPMEERRKIAGFDANIADLDSWAEEIEAVRRQLAKDISAIEASAGWTPRLIVYNSTDADLHLRAFSAGLLPGLIARFENKVQCKKFRAIHCTPGQYRLEAFLGMPGNEITEDSAISVTSGILGYLAFGRLFTAPFTGLGLSAVFNIVLAIWNARQNERFRSQVLESETGSVIISSSIPAEDLDPKVQTQMIIMEATRKGEVICIFQSESFGLIKCTRLEIVGGPSRKDQGPVTEYKFDGSTREMSVHRVDLYA</sequence>
<dbReference type="InterPro" id="IPR006703">
    <property type="entry name" value="G_AIG1"/>
</dbReference>